<dbReference type="InParanoid" id="M1YZ07"/>
<dbReference type="STRING" id="1266370.NITGR_360034"/>
<accession>M1YZ07</accession>
<reference evidence="1 2" key="1">
    <citation type="journal article" date="2013" name="Front. Microbiol.">
        <title>The genome of Nitrospina gracilis illuminates the metabolism and evolution of the major marine nitrite oxidizer.</title>
        <authorList>
            <person name="Luecker S."/>
            <person name="Nowka B."/>
            <person name="Rattei T."/>
            <person name="Spieck E."/>
            <person name="and Daims H."/>
        </authorList>
    </citation>
    <scope>NUCLEOTIDE SEQUENCE [LARGE SCALE GENOMIC DNA]</scope>
    <source>
        <strain evidence="1 2">3/211</strain>
    </source>
</reference>
<name>M1YZ07_NITG3</name>
<dbReference type="AlphaFoldDB" id="M1YZ07"/>
<evidence type="ECO:0000313" key="1">
    <source>
        <dbReference type="EMBL" id="CCQ90696.1"/>
    </source>
</evidence>
<organism evidence="1 2">
    <name type="scientific">Nitrospina gracilis (strain 3/211)</name>
    <dbReference type="NCBI Taxonomy" id="1266370"/>
    <lineage>
        <taxon>Bacteria</taxon>
        <taxon>Pseudomonadati</taxon>
        <taxon>Nitrospinota/Tectimicrobiota group</taxon>
        <taxon>Nitrospinota</taxon>
        <taxon>Nitrospinia</taxon>
        <taxon>Nitrospinales</taxon>
        <taxon>Nitrospinaceae</taxon>
        <taxon>Nitrospina</taxon>
    </lineage>
</organism>
<comment type="caution">
    <text evidence="1">The sequence shown here is derived from an EMBL/GenBank/DDBJ whole genome shotgun (WGS) entry which is preliminary data.</text>
</comment>
<gene>
    <name evidence="1" type="ORF">NITGR_360034</name>
</gene>
<dbReference type="HOGENOM" id="CLU_1894000_0_0_0"/>
<keyword evidence="2" id="KW-1185">Reference proteome</keyword>
<dbReference type="Proteomes" id="UP000011704">
    <property type="component" value="Unassembled WGS sequence"/>
</dbReference>
<dbReference type="EMBL" id="CAQJ01000040">
    <property type="protein sequence ID" value="CCQ90696.1"/>
    <property type="molecule type" value="Genomic_DNA"/>
</dbReference>
<evidence type="ECO:0000313" key="2">
    <source>
        <dbReference type="Proteomes" id="UP000011704"/>
    </source>
</evidence>
<protein>
    <submittedName>
        <fullName evidence="1">Uncharacterized protein</fullName>
    </submittedName>
</protein>
<proteinExistence type="predicted"/>
<sequence>MIASLFGKNPFVLFEEAKNGNRDSILNLIQLDKSFIEAEWSMREIKKAQLAGDQKYFEKISKAFKTDPFKPKKRNLKLTFVLVFGWEMGLDKLSNDEILDFVKDLGVYGGDDSDSLYKEIQRLGLRKRINKNKR</sequence>